<proteinExistence type="predicted"/>
<dbReference type="OrthoDB" id="8141446at2"/>
<accession>Q218I3</accession>
<dbReference type="EMBL" id="CP000301">
    <property type="protein sequence ID" value="ABD87203.1"/>
    <property type="molecule type" value="Genomic_DNA"/>
</dbReference>
<dbReference type="RefSeq" id="WP_011472107.1">
    <property type="nucleotide sequence ID" value="NC_007925.1"/>
</dbReference>
<organism evidence="3">
    <name type="scientific">Rhodopseudomonas palustris (strain BisB18)</name>
    <dbReference type="NCBI Taxonomy" id="316056"/>
    <lineage>
        <taxon>Bacteria</taxon>
        <taxon>Pseudomonadati</taxon>
        <taxon>Pseudomonadota</taxon>
        <taxon>Alphaproteobacteria</taxon>
        <taxon>Hyphomicrobiales</taxon>
        <taxon>Nitrobacteraceae</taxon>
        <taxon>Rhodopseudomonas</taxon>
    </lineage>
</organism>
<reference evidence="3" key="1">
    <citation type="submission" date="2006-03" db="EMBL/GenBank/DDBJ databases">
        <title>Complete sequence of Rhodopseudomonas palustris BisB18.</title>
        <authorList>
            <consortium name="US DOE Joint Genome Institute"/>
            <person name="Copeland A."/>
            <person name="Lucas S."/>
            <person name="Lapidus A."/>
            <person name="Barry K."/>
            <person name="Detter J.C."/>
            <person name="Glavina del Rio T."/>
            <person name="Hammon N."/>
            <person name="Israni S."/>
            <person name="Dalin E."/>
            <person name="Tice H."/>
            <person name="Pitluck S."/>
            <person name="Chain P."/>
            <person name="Malfatti S."/>
            <person name="Shin M."/>
            <person name="Vergez L."/>
            <person name="Schmutz J."/>
            <person name="Larimer F."/>
            <person name="Land M."/>
            <person name="Hauser L."/>
            <person name="Pelletier D.A."/>
            <person name="Kyrpides N."/>
            <person name="Anderson I."/>
            <person name="Oda Y."/>
            <person name="Harwood C.S."/>
            <person name="Richardson P."/>
        </authorList>
    </citation>
    <scope>NUCLEOTIDE SEQUENCE [LARGE SCALE GENOMIC DNA]</scope>
    <source>
        <strain evidence="3">BisB18</strain>
    </source>
</reference>
<sequence length="59" mass="6597">MPSPEWIWGIAIVILGGALAYGLMRARGRTPTEKRQTDIATKEGYRAEDLQQKSKPLPE</sequence>
<evidence type="ECO:0000256" key="2">
    <source>
        <dbReference type="SAM" id="Phobius"/>
    </source>
</evidence>
<evidence type="ECO:0000313" key="3">
    <source>
        <dbReference type="EMBL" id="ABD87203.1"/>
    </source>
</evidence>
<feature type="region of interest" description="Disordered" evidence="1">
    <location>
        <begin position="26"/>
        <end position="59"/>
    </location>
</feature>
<name>Q218I3_RHOPB</name>
<keyword evidence="2" id="KW-0812">Transmembrane</keyword>
<feature type="compositionally biased region" description="Basic and acidic residues" evidence="1">
    <location>
        <begin position="30"/>
        <end position="59"/>
    </location>
</feature>
<feature type="transmembrane region" description="Helical" evidence="2">
    <location>
        <begin position="6"/>
        <end position="24"/>
    </location>
</feature>
<dbReference type="AlphaFoldDB" id="Q218I3"/>
<gene>
    <name evidence="3" type="ordered locus">RPC_1641</name>
</gene>
<dbReference type="KEGG" id="rpc:RPC_1641"/>
<keyword evidence="2" id="KW-0472">Membrane</keyword>
<keyword evidence="2" id="KW-1133">Transmembrane helix</keyword>
<dbReference type="HOGENOM" id="CLU_2957686_0_0_5"/>
<evidence type="ECO:0000256" key="1">
    <source>
        <dbReference type="SAM" id="MobiDB-lite"/>
    </source>
</evidence>
<protein>
    <submittedName>
        <fullName evidence="3">Uncharacterized protein</fullName>
    </submittedName>
</protein>